<dbReference type="EMBL" id="JAPHJC010000043">
    <property type="protein sequence ID" value="MCW8678656.1"/>
    <property type="molecule type" value="Genomic_DNA"/>
</dbReference>
<dbReference type="Pfam" id="PF01609">
    <property type="entry name" value="DDE_Tnp_1"/>
    <property type="match status" value="1"/>
</dbReference>
<dbReference type="InterPro" id="IPR008490">
    <property type="entry name" value="Transposase_InsH_N"/>
</dbReference>
<accession>A0AA47IKD7</accession>
<reference evidence="4" key="2">
    <citation type="submission" date="2022-11" db="EMBL/GenBank/DDBJ databases">
        <authorList>
            <person name="Johnson J.D."/>
        </authorList>
    </citation>
    <scope>NUCLEOTIDE SEQUENCE</scope>
    <source>
        <strain evidence="3">E28</strain>
        <strain evidence="4">E37</strain>
    </source>
</reference>
<evidence type="ECO:0000313" key="4">
    <source>
        <dbReference type="EMBL" id="WAK62751.1"/>
    </source>
</evidence>
<dbReference type="GO" id="GO:0004803">
    <property type="term" value="F:transposase activity"/>
    <property type="evidence" value="ECO:0007669"/>
    <property type="project" value="InterPro"/>
</dbReference>
<reference evidence="4" key="1">
    <citation type="submission" date="2022-11" db="EMBL/GenBank/DDBJ databases">
        <title>Streptococcus macedonicus and Acinetobacter baumannii: co-inhabitants of the cheese production environment.</title>
        <authorList>
            <person name="Johnson J."/>
        </authorList>
    </citation>
    <scope>NUCLEOTIDE SEQUENCE</scope>
    <source>
        <strain evidence="4">E37</strain>
    </source>
</reference>
<protein>
    <submittedName>
        <fullName evidence="4">IS1182 family transposase</fullName>
    </submittedName>
</protein>
<dbReference type="Proteomes" id="UP001156410">
    <property type="component" value="Chromosome"/>
</dbReference>
<evidence type="ECO:0000259" key="2">
    <source>
        <dbReference type="Pfam" id="PF05598"/>
    </source>
</evidence>
<organism evidence="4 5">
    <name type="scientific">Streptococcus macedonicus</name>
    <name type="common">Streptococcus gallolyticus macedonicus</name>
    <dbReference type="NCBI Taxonomy" id="59310"/>
    <lineage>
        <taxon>Bacteria</taxon>
        <taxon>Bacillati</taxon>
        <taxon>Bacillota</taxon>
        <taxon>Bacilli</taxon>
        <taxon>Lactobacillales</taxon>
        <taxon>Streptococcaceae</taxon>
        <taxon>Streptococcus</taxon>
    </lineage>
</organism>
<dbReference type="NCBIfam" id="NF033551">
    <property type="entry name" value="transpos_IS1182"/>
    <property type="match status" value="1"/>
</dbReference>
<dbReference type="GO" id="GO:0003677">
    <property type="term" value="F:DNA binding"/>
    <property type="evidence" value="ECO:0007669"/>
    <property type="project" value="InterPro"/>
</dbReference>
<sequence length="586" mass="67656">MYKQYNTNQLSLELNIAWDLPATHEARLISQFVDTIPQSVLLEETSHTGRPAFHPAMLLKMTLFAYARQVFSGRKIVQMNEEVIPMKWLSQDTYVCYRTINSFRASTHANQLIKTAFIYFTLLLRDNGLIEDEALFIDGTKVEADANKYSFTWKKAVERYEDALNGNISALYDKLVQEGVNTALSKEECLTSEGLKQLLQETEQVLDEVEKAISQEPKVIKGGSANRQKRRRIKKLKRKLKEDCLVRKQKYERDKQILQERNSYSKTDHDATFMRMKEDHMKNGQLKPGYNLQLGTNSQFALAYGLYPNPTDTRTLKPFLQSIQTLELFQHIVADAGYGSEENYSFIVDDLEKTPLIPYGTYQKEQKKSYKKSDANPENWTYLEDSDQWIKPDGVVYSFKNYSRRTDKYGFERDIKIYEADPVQASEELDQLARTEKGNLKQIQYNPTWNYFKNLVKDELTSKVGARIYAKRKVDVEPVFGRMKGVFGVRRVHVRGQKVVETEIGFLLMSMNLTKLAKKIVQDNRDKKKNTDSSAEFHQNQLESICVFYLLASFCPASSSSVFIVGSRCSHTTLLKQTLPVKPTDQ</sequence>
<gene>
    <name evidence="4" type="ORF">OQG81_08545</name>
    <name evidence="3" type="ORF">OQH01_09225</name>
</gene>
<dbReference type="Pfam" id="PF05598">
    <property type="entry name" value="DUF772"/>
    <property type="match status" value="1"/>
</dbReference>
<name>A0AA47IKD7_STRMC</name>
<evidence type="ECO:0000259" key="1">
    <source>
        <dbReference type="Pfam" id="PF01609"/>
    </source>
</evidence>
<dbReference type="PANTHER" id="PTHR33408">
    <property type="entry name" value="TRANSPOSASE"/>
    <property type="match status" value="1"/>
</dbReference>
<dbReference type="AlphaFoldDB" id="A0AA47IKD7"/>
<dbReference type="InterPro" id="IPR047629">
    <property type="entry name" value="IS1182_transpos"/>
</dbReference>
<reference evidence="3" key="3">
    <citation type="submission" date="2024-05" db="EMBL/GenBank/DDBJ databases">
        <title>Streptococcus macedonicus and Acinetobacter baumannii: co-inhabitants of the cheese production environment.</title>
        <authorList>
            <person name="Johnson J."/>
            <person name="Curtin C."/>
            <person name="Waite-Cusic J."/>
        </authorList>
    </citation>
    <scope>NUCLEOTIDE SEQUENCE</scope>
    <source>
        <strain evidence="3">E28</strain>
    </source>
</reference>
<feature type="domain" description="Transposase IS4-like" evidence="1">
    <location>
        <begin position="263"/>
        <end position="513"/>
    </location>
</feature>
<dbReference type="EMBL" id="CP113440">
    <property type="protein sequence ID" value="WAK62751.1"/>
    <property type="molecule type" value="Genomic_DNA"/>
</dbReference>
<dbReference type="GO" id="GO:0006313">
    <property type="term" value="P:DNA transposition"/>
    <property type="evidence" value="ECO:0007669"/>
    <property type="project" value="InterPro"/>
</dbReference>
<proteinExistence type="predicted"/>
<feature type="domain" description="Transposase InsH N-terminal" evidence="2">
    <location>
        <begin position="20"/>
        <end position="105"/>
    </location>
</feature>
<evidence type="ECO:0000313" key="3">
    <source>
        <dbReference type="EMBL" id="MCW8678656.1"/>
    </source>
</evidence>
<dbReference type="PANTHER" id="PTHR33408:SF2">
    <property type="entry name" value="TRANSPOSASE DDE DOMAIN-CONTAINING PROTEIN"/>
    <property type="match status" value="1"/>
</dbReference>
<evidence type="ECO:0000313" key="6">
    <source>
        <dbReference type="Proteomes" id="UP001209889"/>
    </source>
</evidence>
<dbReference type="RefSeq" id="WP_265644190.1">
    <property type="nucleotide sequence ID" value="NZ_CP113440.1"/>
</dbReference>
<dbReference type="InterPro" id="IPR002559">
    <property type="entry name" value="Transposase_11"/>
</dbReference>
<keyword evidence="6" id="KW-1185">Reference proteome</keyword>
<dbReference type="Proteomes" id="UP001209889">
    <property type="component" value="Unassembled WGS sequence"/>
</dbReference>
<evidence type="ECO:0000313" key="5">
    <source>
        <dbReference type="Proteomes" id="UP001156410"/>
    </source>
</evidence>